<comment type="caution">
    <text evidence="2">The sequence shown here is derived from an EMBL/GenBank/DDBJ whole genome shotgun (WGS) entry which is preliminary data.</text>
</comment>
<dbReference type="EMBL" id="JAAGYU010002899">
    <property type="protein sequence ID" value="NEL81729.1"/>
    <property type="molecule type" value="Genomic_DNA"/>
</dbReference>
<sequence length="76" mass="8643">DYLPDVHTRLTLYKRISSARDPDALRELQVEMIDRFGLLPDPVKHLFAIAELKLQANALGIRKLDLGENGGRLVFE</sequence>
<dbReference type="SMART" id="SM00982">
    <property type="entry name" value="TRCF"/>
    <property type="match status" value="1"/>
</dbReference>
<reference evidence="2 3" key="1">
    <citation type="submission" date="2019-11" db="EMBL/GenBank/DDBJ databases">
        <title>Genome-resolved metagenomics to study the prevalence of co-infection and intraspecific heterogeneity among plant pathogen metapopulations.</title>
        <authorList>
            <person name="Newberry E."/>
            <person name="Bhandari R."/>
            <person name="Kemble J."/>
            <person name="Sikora E."/>
            <person name="Potnis N."/>
        </authorList>
    </citation>
    <scope>NUCLEOTIDE SEQUENCE [LARGE SCALE GENOMIC DNA]</scope>
    <source>
        <strain evidence="2">Xp_Tom_Tuscaloosa_18b</strain>
    </source>
</reference>
<feature type="non-terminal residue" evidence="2">
    <location>
        <position position="76"/>
    </location>
</feature>
<evidence type="ECO:0000313" key="3">
    <source>
        <dbReference type="Proteomes" id="UP000471082"/>
    </source>
</evidence>
<evidence type="ECO:0000313" key="2">
    <source>
        <dbReference type="EMBL" id="NEL81729.1"/>
    </source>
</evidence>
<feature type="non-terminal residue" evidence="2">
    <location>
        <position position="1"/>
    </location>
</feature>
<name>A0A7X5N6F6_XANPE</name>
<feature type="domain" description="Transcription-repair-coupling factor C-terminal" evidence="1">
    <location>
        <begin position="1"/>
        <end position="76"/>
    </location>
</feature>
<dbReference type="GO" id="GO:0006281">
    <property type="term" value="P:DNA repair"/>
    <property type="evidence" value="ECO:0007669"/>
    <property type="project" value="InterPro"/>
</dbReference>
<organism evidence="2 3">
    <name type="scientific">Xanthomonas perforans</name>
    <dbReference type="NCBI Taxonomy" id="442694"/>
    <lineage>
        <taxon>Bacteria</taxon>
        <taxon>Pseudomonadati</taxon>
        <taxon>Pseudomonadota</taxon>
        <taxon>Gammaproteobacteria</taxon>
        <taxon>Lysobacterales</taxon>
        <taxon>Lysobacteraceae</taxon>
        <taxon>Xanthomonas</taxon>
    </lineage>
</organism>
<dbReference type="Pfam" id="PF03461">
    <property type="entry name" value="TRCF"/>
    <property type="match status" value="1"/>
</dbReference>
<dbReference type="Gene3D" id="3.90.1150.50">
    <property type="entry name" value="Transcription-repair-coupling factor, D7 domain"/>
    <property type="match status" value="1"/>
</dbReference>
<protein>
    <recommendedName>
        <fullName evidence="1">Transcription-repair-coupling factor C-terminal domain-containing protein</fullName>
    </recommendedName>
</protein>
<dbReference type="InterPro" id="IPR037235">
    <property type="entry name" value="TRCF-like_C_D7"/>
</dbReference>
<gene>
    <name evidence="2" type="ORF">G3W61_36275</name>
</gene>
<evidence type="ECO:0000259" key="1">
    <source>
        <dbReference type="SMART" id="SM00982"/>
    </source>
</evidence>
<dbReference type="AlphaFoldDB" id="A0A7X5N6F6"/>
<dbReference type="Proteomes" id="UP000471082">
    <property type="component" value="Unassembled WGS sequence"/>
</dbReference>
<accession>A0A7X5N6F6</accession>
<dbReference type="InterPro" id="IPR005118">
    <property type="entry name" value="TRCF_C"/>
</dbReference>
<proteinExistence type="predicted"/>
<dbReference type="SUPFAM" id="SSF143517">
    <property type="entry name" value="TRCF domain-like"/>
    <property type="match status" value="1"/>
</dbReference>